<protein>
    <submittedName>
        <fullName evidence="2">HdeD family acid-resistance protein</fullName>
    </submittedName>
</protein>
<dbReference type="EMBL" id="LBIA02000001">
    <property type="protein sequence ID" value="TKT70045.1"/>
    <property type="molecule type" value="Genomic_DNA"/>
</dbReference>
<comment type="caution">
    <text evidence="2">The sequence shown here is derived from an EMBL/GenBank/DDBJ whole genome shotgun (WGS) entry which is preliminary data.</text>
</comment>
<dbReference type="PANTHER" id="PTHR34989">
    <property type="entry name" value="PROTEIN HDED"/>
    <property type="match status" value="1"/>
</dbReference>
<sequence length="199" mass="21446">MSDTSAPSRATLPGSGFALREALAQNWWLVLLRGIAAILFGILAFVWPGLTLLTLTLFWGAFALADGVLSLWAAISGRGDAIAPRWWLAFVGIAGIVAGLLAFFWPGTTALVLLMFIAVWSIVIGVLEIWGAIQLRKEIEGEWWLILGGLVSIAFGVLLLVRPGAGALALVWTIAWFSMLMGVIFIGLSFRLRKLKAPA</sequence>
<keyword evidence="1" id="KW-1133">Transmembrane helix</keyword>
<keyword evidence="3" id="KW-1185">Reference proteome</keyword>
<name>A0A4U6BKW6_9BRAD</name>
<dbReference type="Proteomes" id="UP000034832">
    <property type="component" value="Unassembled WGS sequence"/>
</dbReference>
<feature type="transmembrane region" description="Helical" evidence="1">
    <location>
        <begin position="143"/>
        <end position="161"/>
    </location>
</feature>
<dbReference type="Pfam" id="PF03729">
    <property type="entry name" value="DUF308"/>
    <property type="match status" value="1"/>
</dbReference>
<feature type="transmembrane region" description="Helical" evidence="1">
    <location>
        <begin position="27"/>
        <end position="47"/>
    </location>
</feature>
<keyword evidence="1" id="KW-0812">Transmembrane</keyword>
<proteinExistence type="predicted"/>
<feature type="transmembrane region" description="Helical" evidence="1">
    <location>
        <begin position="86"/>
        <end position="105"/>
    </location>
</feature>
<feature type="transmembrane region" description="Helical" evidence="1">
    <location>
        <begin position="167"/>
        <end position="190"/>
    </location>
</feature>
<evidence type="ECO:0000313" key="2">
    <source>
        <dbReference type="EMBL" id="TKT70045.1"/>
    </source>
</evidence>
<dbReference type="InterPro" id="IPR052712">
    <property type="entry name" value="Acid_resist_chaperone_HdeD"/>
</dbReference>
<feature type="transmembrane region" description="Helical" evidence="1">
    <location>
        <begin position="111"/>
        <end position="131"/>
    </location>
</feature>
<feature type="transmembrane region" description="Helical" evidence="1">
    <location>
        <begin position="53"/>
        <end position="74"/>
    </location>
</feature>
<evidence type="ECO:0000256" key="1">
    <source>
        <dbReference type="SAM" id="Phobius"/>
    </source>
</evidence>
<evidence type="ECO:0000313" key="3">
    <source>
        <dbReference type="Proteomes" id="UP000034832"/>
    </source>
</evidence>
<gene>
    <name evidence="2" type="ORF">YH63_000610</name>
</gene>
<accession>A0A4U6BKW6</accession>
<dbReference type="AlphaFoldDB" id="A0A4U6BKW6"/>
<dbReference type="PANTHER" id="PTHR34989:SF1">
    <property type="entry name" value="PROTEIN HDED"/>
    <property type="match status" value="1"/>
</dbReference>
<keyword evidence="1" id="KW-0472">Membrane</keyword>
<organism evidence="2 3">
    <name type="scientific">Afipia massiliensis</name>
    <dbReference type="NCBI Taxonomy" id="211460"/>
    <lineage>
        <taxon>Bacteria</taxon>
        <taxon>Pseudomonadati</taxon>
        <taxon>Pseudomonadota</taxon>
        <taxon>Alphaproteobacteria</taxon>
        <taxon>Hyphomicrobiales</taxon>
        <taxon>Nitrobacteraceae</taxon>
        <taxon>Afipia</taxon>
    </lineage>
</organism>
<dbReference type="GO" id="GO:0005886">
    <property type="term" value="C:plasma membrane"/>
    <property type="evidence" value="ECO:0007669"/>
    <property type="project" value="TreeGrafter"/>
</dbReference>
<dbReference type="OrthoDB" id="193343at2"/>
<dbReference type="InterPro" id="IPR005325">
    <property type="entry name" value="DUF308_memb"/>
</dbReference>
<reference evidence="2" key="1">
    <citation type="submission" date="2019-04" db="EMBL/GenBank/DDBJ databases">
        <title>Whole genome sequencing of cave bacteria.</title>
        <authorList>
            <person name="Gan H.M."/>
            <person name="Barton H."/>
            <person name="Savka M.A."/>
        </authorList>
    </citation>
    <scope>NUCLEOTIDE SEQUENCE [LARGE SCALE GENOMIC DNA]</scope>
    <source>
        <strain evidence="2">LC387</strain>
    </source>
</reference>